<protein>
    <submittedName>
        <fullName evidence="1">Uncharacterized protein</fullName>
    </submittedName>
</protein>
<feature type="non-terminal residue" evidence="1">
    <location>
        <position position="39"/>
    </location>
</feature>
<accession>A0A8S9ZC34</accession>
<keyword evidence="2" id="KW-1185">Reference proteome</keyword>
<evidence type="ECO:0000313" key="1">
    <source>
        <dbReference type="EMBL" id="KAF7627196.1"/>
    </source>
</evidence>
<reference evidence="1" key="1">
    <citation type="journal article" date="2020" name="Ecol. Evol.">
        <title>Genome structure and content of the rice root-knot nematode (Meloidogyne graminicola).</title>
        <authorList>
            <person name="Phan N.T."/>
            <person name="Danchin E.G.J."/>
            <person name="Klopp C."/>
            <person name="Perfus-Barbeoch L."/>
            <person name="Kozlowski D.K."/>
            <person name="Koutsovoulos G.D."/>
            <person name="Lopez-Roques C."/>
            <person name="Bouchez O."/>
            <person name="Zahm M."/>
            <person name="Besnard G."/>
            <person name="Bellafiore S."/>
        </authorList>
    </citation>
    <scope>NUCLEOTIDE SEQUENCE</scope>
    <source>
        <strain evidence="1">VN-18</strain>
    </source>
</reference>
<gene>
    <name evidence="1" type="ORF">Mgra_00009510</name>
</gene>
<proteinExistence type="predicted"/>
<dbReference type="AlphaFoldDB" id="A0A8S9ZC34"/>
<sequence length="39" mass="4639">MNSSSILPFHHFHQNDNQQIHRKILHCILSSCVHHHQVD</sequence>
<name>A0A8S9ZC34_9BILA</name>
<dbReference type="EMBL" id="JABEBT010000162">
    <property type="protein sequence ID" value="KAF7627196.1"/>
    <property type="molecule type" value="Genomic_DNA"/>
</dbReference>
<dbReference type="Proteomes" id="UP000605970">
    <property type="component" value="Unassembled WGS sequence"/>
</dbReference>
<comment type="caution">
    <text evidence="1">The sequence shown here is derived from an EMBL/GenBank/DDBJ whole genome shotgun (WGS) entry which is preliminary data.</text>
</comment>
<evidence type="ECO:0000313" key="2">
    <source>
        <dbReference type="Proteomes" id="UP000605970"/>
    </source>
</evidence>
<organism evidence="1 2">
    <name type="scientific">Meloidogyne graminicola</name>
    <dbReference type="NCBI Taxonomy" id="189291"/>
    <lineage>
        <taxon>Eukaryota</taxon>
        <taxon>Metazoa</taxon>
        <taxon>Ecdysozoa</taxon>
        <taxon>Nematoda</taxon>
        <taxon>Chromadorea</taxon>
        <taxon>Rhabditida</taxon>
        <taxon>Tylenchina</taxon>
        <taxon>Tylenchomorpha</taxon>
        <taxon>Tylenchoidea</taxon>
        <taxon>Meloidogynidae</taxon>
        <taxon>Meloidogyninae</taxon>
        <taxon>Meloidogyne</taxon>
    </lineage>
</organism>